<feature type="compositionally biased region" description="Basic and acidic residues" evidence="1">
    <location>
        <begin position="589"/>
        <end position="602"/>
    </location>
</feature>
<feature type="region of interest" description="Disordered" evidence="1">
    <location>
        <begin position="421"/>
        <end position="463"/>
    </location>
</feature>
<feature type="region of interest" description="Disordered" evidence="1">
    <location>
        <begin position="64"/>
        <end position="182"/>
    </location>
</feature>
<proteinExistence type="predicted"/>
<protein>
    <submittedName>
        <fullName evidence="2">Uncharacterized protein</fullName>
    </submittedName>
</protein>
<feature type="compositionally biased region" description="Pro residues" evidence="1">
    <location>
        <begin position="731"/>
        <end position="744"/>
    </location>
</feature>
<evidence type="ECO:0000313" key="2">
    <source>
        <dbReference type="EMBL" id="KXT14488.1"/>
    </source>
</evidence>
<sequence length="1115" mass="121742">MSTVSSTVASVASLTTNIALSSVGLAVAHRDTHDNDTSDCEDIPVRTGMTTATFAATYHLDTHPHARHPLSSPFAYSPAQPRRLASDNTHNARSRAASTTKLAQKRHSLTPSTSGFGTGMDPSVRGDERNGESRGSATPAPAFGTPSGGLTPNTTWLRRLSSSLSTSRDSSRAPSSRPGSAAVSYTNGSYAISQSASITPIWPDNAQLQLPALPPNKLVKRSSSLHSANGSTPASGSRIPVFRRPLTSHQRSATREDRLLASDRNSYIPNAPGAPRSRSPQWRPYFTPRIAPEQIHPAKRRRSTSIPNPVRRVYPDRKYTPTLVSTKDVVHRAELELDDGFSEYELDLVMADSKMAASSASSPFPSQVAHFEAAASPRRSFSIGDLLSTGPHPLWRRPSTSKGRPWTSKSLRKDIPRVVSEPPVSMGINASRLTGHDAERPAKRRGLTDPATSRRSVYSSSSSIPPYEIDLDLGIEDSGLDYTYNQSRISEPPSRSATPDHNRVPLSIASAYTSNTTRISGAHSEVPSTVGSDSEYRSAGDNSTDYQSESYYDSFPTRTTRSSSGRRGPHIETIFDESPPSFSSGRSTKLRDFLSDGHEHNGRYSTIEEEESVVTTPVRSIRNRSVTSTPSARHGFPHNFTSSPPVLGIMPDPDEIDWDAEEDDAKDDRGLGTQQDSSMPPFSGATSSSGAPLRFGPALRPGHSHSANTTPLRNGHSPMDKASLFDWAEPQPSPSHPNRSPPRPRTVHGKKDQDSRGSRPIGRRPVSGMHARSHSVPVVPDLDGKRNNVVANKFGTWGVGSKGVTEDWNEDFDFEEPQLMFQHLEQDEKRIDSGHEMFVPRSIREQQQNVVANIGLLREWGLLIEELKELRVRAVALEMLSGPYARAWQEVDAMIELADQETEEQTLEPRRTPPSSPGLDMSAFEDATPSKGIARSHKSSAHQAGQDVNSLAGSPAVSRTKQATQSTPVVTRPRKDSELVAQSVIAALQTKRSATDAASAQSAYLSNRKVPFDTATLRHIVPYVNGLKRKVKDALRETEGLSSPHRKRPHTPPAEGSPYGDEPAFRSIFSSPQDEDVTTLRQSRREQAATDNDEYDSSLAQSDGLAHRMQRMNFT</sequence>
<accession>A0A139IIB8</accession>
<organism evidence="2 3">
    <name type="scientific">Pseudocercospora musae</name>
    <dbReference type="NCBI Taxonomy" id="113226"/>
    <lineage>
        <taxon>Eukaryota</taxon>
        <taxon>Fungi</taxon>
        <taxon>Dikarya</taxon>
        <taxon>Ascomycota</taxon>
        <taxon>Pezizomycotina</taxon>
        <taxon>Dothideomycetes</taxon>
        <taxon>Dothideomycetidae</taxon>
        <taxon>Mycosphaerellales</taxon>
        <taxon>Mycosphaerellaceae</taxon>
        <taxon>Pseudocercospora</taxon>
    </lineage>
</organism>
<feature type="compositionally biased region" description="Low complexity" evidence="1">
    <location>
        <begin position="157"/>
        <end position="182"/>
    </location>
</feature>
<dbReference type="Proteomes" id="UP000073492">
    <property type="component" value="Unassembled WGS sequence"/>
</dbReference>
<evidence type="ECO:0000256" key="1">
    <source>
        <dbReference type="SAM" id="MobiDB-lite"/>
    </source>
</evidence>
<gene>
    <name evidence="2" type="ORF">AC579_9571</name>
</gene>
<feature type="compositionally biased region" description="Polar residues" evidence="1">
    <location>
        <begin position="86"/>
        <end position="102"/>
    </location>
</feature>
<feature type="compositionally biased region" description="Low complexity" evidence="1">
    <location>
        <begin position="453"/>
        <end position="463"/>
    </location>
</feature>
<feature type="region of interest" description="Disordered" evidence="1">
    <location>
        <begin position="518"/>
        <end position="782"/>
    </location>
</feature>
<feature type="region of interest" description="Disordered" evidence="1">
    <location>
        <begin position="221"/>
        <end position="282"/>
    </location>
</feature>
<feature type="compositionally biased region" description="Acidic residues" evidence="1">
    <location>
        <begin position="652"/>
        <end position="665"/>
    </location>
</feature>
<feature type="compositionally biased region" description="Polar residues" evidence="1">
    <location>
        <begin position="221"/>
        <end position="235"/>
    </location>
</feature>
<dbReference type="EMBL" id="LFZO01000080">
    <property type="protein sequence ID" value="KXT14488.1"/>
    <property type="molecule type" value="Genomic_DNA"/>
</dbReference>
<feature type="compositionally biased region" description="Polar residues" evidence="1">
    <location>
        <begin position="540"/>
        <end position="551"/>
    </location>
</feature>
<dbReference type="AlphaFoldDB" id="A0A139IIB8"/>
<evidence type="ECO:0000313" key="3">
    <source>
        <dbReference type="Proteomes" id="UP000073492"/>
    </source>
</evidence>
<feature type="region of interest" description="Disordered" evidence="1">
    <location>
        <begin position="901"/>
        <end position="975"/>
    </location>
</feature>
<feature type="compositionally biased region" description="Low complexity" evidence="1">
    <location>
        <begin position="557"/>
        <end position="566"/>
    </location>
</feature>
<reference evidence="2 3" key="1">
    <citation type="submission" date="2015-07" db="EMBL/GenBank/DDBJ databases">
        <title>Comparative genomics of the Sigatoka disease complex on banana suggests a link between parallel evolutionary changes in Pseudocercospora fijiensis and Pseudocercospora eumusae and increased virulence on the banana host.</title>
        <authorList>
            <person name="Chang T.-C."/>
            <person name="Salvucci A."/>
            <person name="Crous P.W."/>
            <person name="Stergiopoulos I."/>
        </authorList>
    </citation>
    <scope>NUCLEOTIDE SEQUENCE [LARGE SCALE GENOMIC DNA]</scope>
    <source>
        <strain evidence="2 3">CBS 116634</strain>
    </source>
</reference>
<keyword evidence="3" id="KW-1185">Reference proteome</keyword>
<feature type="compositionally biased region" description="Polar residues" evidence="1">
    <location>
        <begin position="672"/>
        <end position="690"/>
    </location>
</feature>
<feature type="region of interest" description="Disordered" evidence="1">
    <location>
        <begin position="1035"/>
        <end position="1115"/>
    </location>
</feature>
<feature type="compositionally biased region" description="Polar residues" evidence="1">
    <location>
        <begin position="941"/>
        <end position="969"/>
    </location>
</feature>
<dbReference type="OrthoDB" id="5346713at2759"/>
<comment type="caution">
    <text evidence="2">The sequence shown here is derived from an EMBL/GenBank/DDBJ whole genome shotgun (WGS) entry which is preliminary data.</text>
</comment>
<name>A0A139IIB8_9PEZI</name>